<evidence type="ECO:0000256" key="1">
    <source>
        <dbReference type="ARBA" id="ARBA00001946"/>
    </source>
</evidence>
<dbReference type="AlphaFoldDB" id="A0A1U9Z142"/>
<dbReference type="InterPro" id="IPR040442">
    <property type="entry name" value="Pyrv_kinase-like_dom_sf"/>
</dbReference>
<dbReference type="Gene3D" id="3.20.20.60">
    <property type="entry name" value="Phosphoenolpyruvate-binding domains"/>
    <property type="match status" value="1"/>
</dbReference>
<feature type="binding site" evidence="6">
    <location>
        <position position="159"/>
    </location>
    <ligand>
        <name>Mg(2+)</name>
        <dbReference type="ChEBI" id="CHEBI:18420"/>
    </ligand>
</feature>
<feature type="binding site" evidence="5">
    <location>
        <position position="68"/>
    </location>
    <ligand>
        <name>substrate</name>
    </ligand>
</feature>
<dbReference type="PANTHER" id="PTHR32308">
    <property type="entry name" value="LYASE BETA SUBUNIT, PUTATIVE (AFU_ORTHOLOGUE AFUA_4G13030)-RELATED"/>
    <property type="match status" value="1"/>
</dbReference>
<feature type="binding site" evidence="6">
    <location>
        <position position="126"/>
    </location>
    <ligand>
        <name>Mg(2+)</name>
        <dbReference type="ChEBI" id="CHEBI:18420"/>
    </ligand>
</feature>
<dbReference type="InterPro" id="IPR011206">
    <property type="entry name" value="Citrate_lyase_beta/mcl1/mcl2"/>
</dbReference>
<dbReference type="PANTHER" id="PTHR32308:SF10">
    <property type="entry name" value="CITRATE LYASE SUBUNIT BETA"/>
    <property type="match status" value="1"/>
</dbReference>
<sequence>MPPIKLWRSLLSVPAINRRALEKSRTLAADIIIYDLEDAVAPGKKAEARENLERLYSEDRPEGVTAIRVNPLDTADGSEDMKTVLACQPDAVLLPKVGNVASMAAAGALLKRNGAPERIKLWAMIETPEGVVNAAAIAGAFSDVRAGGRLEALVVGVNDLRAETGVAPSPSRAYLVPWLMQTVLAARAYGIRVIDGVYNDFTDQEGYEAECAEGAAMGFDGKMLIHPNQIEAANRHFSPSEDAIAEARAIVEAFARPGAEALNVIDLDGRMVERLHLEQARSLLAQVTAIQSTKDTR</sequence>
<dbReference type="EMBL" id="CP020330">
    <property type="protein sequence ID" value="AQZ51417.1"/>
    <property type="molecule type" value="Genomic_DNA"/>
</dbReference>
<gene>
    <name evidence="8" type="primary">mcl2</name>
    <name evidence="8" type="ORF">Mame_02079</name>
</gene>
<dbReference type="GO" id="GO:0016787">
    <property type="term" value="F:hydrolase activity"/>
    <property type="evidence" value="ECO:0007669"/>
    <property type="project" value="UniProtKB-KW"/>
</dbReference>
<proteinExistence type="inferred from homology"/>
<dbReference type="eggNOG" id="COG2301">
    <property type="taxonomic scope" value="Bacteria"/>
</dbReference>
<evidence type="ECO:0000256" key="5">
    <source>
        <dbReference type="PIRSR" id="PIRSR015582-1"/>
    </source>
</evidence>
<keyword evidence="8" id="KW-0378">Hydrolase</keyword>
<dbReference type="InterPro" id="IPR015813">
    <property type="entry name" value="Pyrv/PenolPyrv_kinase-like_dom"/>
</dbReference>
<keyword evidence="9" id="KW-1185">Reference proteome</keyword>
<evidence type="ECO:0000256" key="6">
    <source>
        <dbReference type="PIRSR" id="PIRSR015582-2"/>
    </source>
</evidence>
<dbReference type="Proteomes" id="UP000191135">
    <property type="component" value="Chromosome"/>
</dbReference>
<dbReference type="PIRSF" id="PIRSF015582">
    <property type="entry name" value="Cit_lyase_B"/>
    <property type="match status" value="1"/>
</dbReference>
<dbReference type="Pfam" id="PF03328">
    <property type="entry name" value="HpcH_HpaI"/>
    <property type="match status" value="1"/>
</dbReference>
<evidence type="ECO:0000256" key="4">
    <source>
        <dbReference type="ARBA" id="ARBA00022842"/>
    </source>
</evidence>
<dbReference type="InterPro" id="IPR005000">
    <property type="entry name" value="Aldolase/citrate-lyase_domain"/>
</dbReference>
<dbReference type="EC" id="3.1.2.-" evidence="8"/>
<dbReference type="SUPFAM" id="SSF51621">
    <property type="entry name" value="Phosphoenolpyruvate/pyruvate domain"/>
    <property type="match status" value="1"/>
</dbReference>
<dbReference type="GO" id="GO:0000287">
    <property type="term" value="F:magnesium ion binding"/>
    <property type="evidence" value="ECO:0007669"/>
    <property type="project" value="TreeGrafter"/>
</dbReference>
<accession>A0A1U9Z142</accession>
<keyword evidence="4 6" id="KW-0460">Magnesium</keyword>
<reference evidence="8 9" key="1">
    <citation type="submission" date="2017-03" db="EMBL/GenBank/DDBJ databases">
        <title>Foreign affairs: Plasmid Transfer between Roseobacters and Rhizobia.</title>
        <authorList>
            <person name="Bartling P."/>
            <person name="Bunk B."/>
            <person name="Overmann J."/>
            <person name="Brinkmann H."/>
            <person name="Petersen J."/>
        </authorList>
    </citation>
    <scope>NUCLEOTIDE SEQUENCE [LARGE SCALE GENOMIC DNA]</scope>
    <source>
        <strain evidence="8 9">MACL11</strain>
    </source>
</reference>
<evidence type="ECO:0000313" key="8">
    <source>
        <dbReference type="EMBL" id="AQZ51417.1"/>
    </source>
</evidence>
<organism evidence="8 9">
    <name type="scientific">Martelella mediterranea DSM 17316</name>
    <dbReference type="NCBI Taxonomy" id="1122214"/>
    <lineage>
        <taxon>Bacteria</taxon>
        <taxon>Pseudomonadati</taxon>
        <taxon>Pseudomonadota</taxon>
        <taxon>Alphaproteobacteria</taxon>
        <taxon>Hyphomicrobiales</taxon>
        <taxon>Aurantimonadaceae</taxon>
        <taxon>Martelella</taxon>
    </lineage>
</organism>
<dbReference type="KEGG" id="mmed:Mame_02079"/>
<feature type="domain" description="HpcH/HpaI aldolase/citrate lyase" evidence="7">
    <location>
        <begin position="8"/>
        <end position="227"/>
    </location>
</feature>
<evidence type="ECO:0000259" key="7">
    <source>
        <dbReference type="Pfam" id="PF03328"/>
    </source>
</evidence>
<evidence type="ECO:0000256" key="2">
    <source>
        <dbReference type="ARBA" id="ARBA00005568"/>
    </source>
</evidence>
<evidence type="ECO:0000313" key="9">
    <source>
        <dbReference type="Proteomes" id="UP000191135"/>
    </source>
</evidence>
<dbReference type="STRING" id="1122214.Mame_02079"/>
<name>A0A1U9Z142_9HYPH</name>
<comment type="cofactor">
    <cofactor evidence="1">
        <name>Mg(2+)</name>
        <dbReference type="ChEBI" id="CHEBI:18420"/>
    </cofactor>
</comment>
<protein>
    <submittedName>
        <fullName evidence="8">(3S)-malyl-CoA thioesterase</fullName>
        <ecNumber evidence="8">3.1.2.-</ecNumber>
    </submittedName>
</protein>
<evidence type="ECO:0000256" key="3">
    <source>
        <dbReference type="ARBA" id="ARBA00022723"/>
    </source>
</evidence>
<keyword evidence="3 6" id="KW-0479">Metal-binding</keyword>
<comment type="similarity">
    <text evidence="2">Belongs to the HpcH/HpaI aldolase family.</text>
</comment>
<dbReference type="GO" id="GO:0006107">
    <property type="term" value="P:oxaloacetate metabolic process"/>
    <property type="evidence" value="ECO:0007669"/>
    <property type="project" value="TreeGrafter"/>
</dbReference>
<feature type="binding site" evidence="5">
    <location>
        <position position="126"/>
    </location>
    <ligand>
        <name>substrate</name>
    </ligand>
</feature>